<dbReference type="SUPFAM" id="SSF54236">
    <property type="entry name" value="Ubiquitin-like"/>
    <property type="match status" value="1"/>
</dbReference>
<feature type="compositionally biased region" description="Low complexity" evidence="1">
    <location>
        <begin position="289"/>
        <end position="298"/>
    </location>
</feature>
<evidence type="ECO:0000259" key="2">
    <source>
        <dbReference type="PROSITE" id="PS50053"/>
    </source>
</evidence>
<dbReference type="OrthoDB" id="3365399at2759"/>
<feature type="region of interest" description="Disordered" evidence="1">
    <location>
        <begin position="66"/>
        <end position="346"/>
    </location>
</feature>
<keyword evidence="4" id="KW-1185">Reference proteome</keyword>
<dbReference type="InterPro" id="IPR000626">
    <property type="entry name" value="Ubiquitin-like_dom"/>
</dbReference>
<feature type="region of interest" description="Disordered" evidence="1">
    <location>
        <begin position="430"/>
        <end position="455"/>
    </location>
</feature>
<name>A0A0M8N283_ESCWE</name>
<dbReference type="Proteomes" id="UP000053831">
    <property type="component" value="Unassembled WGS sequence"/>
</dbReference>
<organism evidence="3 4">
    <name type="scientific">Escovopsis weberi</name>
    <dbReference type="NCBI Taxonomy" id="150374"/>
    <lineage>
        <taxon>Eukaryota</taxon>
        <taxon>Fungi</taxon>
        <taxon>Dikarya</taxon>
        <taxon>Ascomycota</taxon>
        <taxon>Pezizomycotina</taxon>
        <taxon>Sordariomycetes</taxon>
        <taxon>Hypocreomycetidae</taxon>
        <taxon>Hypocreales</taxon>
        <taxon>Hypocreaceae</taxon>
        <taxon>Escovopsis</taxon>
    </lineage>
</organism>
<evidence type="ECO:0000256" key="1">
    <source>
        <dbReference type="SAM" id="MobiDB-lite"/>
    </source>
</evidence>
<evidence type="ECO:0000313" key="3">
    <source>
        <dbReference type="EMBL" id="KOS19084.1"/>
    </source>
</evidence>
<feature type="compositionally biased region" description="Gly residues" evidence="1">
    <location>
        <begin position="430"/>
        <end position="449"/>
    </location>
</feature>
<protein>
    <recommendedName>
        <fullName evidence="2">Ubiquitin-like domain-containing protein</fullName>
    </recommendedName>
</protein>
<feature type="compositionally biased region" description="Acidic residues" evidence="1">
    <location>
        <begin position="302"/>
        <end position="312"/>
    </location>
</feature>
<feature type="region of interest" description="Disordered" evidence="1">
    <location>
        <begin position="1"/>
        <end position="49"/>
    </location>
</feature>
<proteinExistence type="predicted"/>
<sequence>MMTKKKLPFKATALRNRDPAEPAPSAQLPPSKASPKKQDGADDGLDLFRQSKAMAPILAADMEMKMLKKKHKHKHIDLERRRAIAQGKRPSSASFDERDVLLDEEDDDGEGSSLARQPVDVRSPGGRISEEAEEQQQQQPDFLEDGFSAQRDRDSTPVTPPCKRARYGSAQASRSPKRQRPGQDTPLLPFRRTSARPSPHQTPLKPKRPAVPSGNPIISLLSDSEDDVQPPTAATSTAPRRETPRYDTPLSEDGGIEGHYLGDGVMEQEDAVVEVERPQENEREEEEQQQQQQQATEQAHGDEDEDEDDEFAEWIHRARQRQHQALASAGGGGSGSGSGTDSPGEPQAVTILVRSEIPGTKSLLVKYTYQKPLRVLRDSWVAAQVRGGVELPGGEDDVVITWCRRIVYPSSSLQTLDIRPLAAATGGGFEVGGGGSGGGTTGGGGGGTGDRARGGFTPDGLKVLIELWTGEGYAAMKREELERRRRDAGEASSDDDDDDPAHDPAEQVRLKVTLRAPGMQPTNLTVLQETTVRTLVDAFRKQRGIDPAKAVEVRLDGDVLQDDETMEALGVEDMDSLDVYVR</sequence>
<dbReference type="Gene3D" id="3.10.20.90">
    <property type="entry name" value="Phosphatidylinositol 3-kinase Catalytic Subunit, Chain A, domain 1"/>
    <property type="match status" value="1"/>
</dbReference>
<dbReference type="Pfam" id="PF11976">
    <property type="entry name" value="Rad60-SLD"/>
    <property type="match status" value="1"/>
</dbReference>
<dbReference type="InterPro" id="IPR022617">
    <property type="entry name" value="Rad60/SUMO-like_dom"/>
</dbReference>
<dbReference type="PROSITE" id="PS50053">
    <property type="entry name" value="UBIQUITIN_2"/>
    <property type="match status" value="1"/>
</dbReference>
<evidence type="ECO:0000313" key="4">
    <source>
        <dbReference type="Proteomes" id="UP000053831"/>
    </source>
</evidence>
<feature type="region of interest" description="Disordered" evidence="1">
    <location>
        <begin position="479"/>
        <end position="503"/>
    </location>
</feature>
<reference evidence="3 4" key="1">
    <citation type="submission" date="2015-07" db="EMBL/GenBank/DDBJ databases">
        <title>The genome of the fungus Escovopsis weberi, a specialized disease agent of ant agriculture.</title>
        <authorList>
            <person name="de Man T.J."/>
            <person name="Stajich J.E."/>
            <person name="Kubicek C.P."/>
            <person name="Chenthamara K."/>
            <person name="Atanasova L."/>
            <person name="Druzhinina I.S."/>
            <person name="Birnbaum S."/>
            <person name="Barribeau S.M."/>
            <person name="Teiling C."/>
            <person name="Suen G."/>
            <person name="Currie C."/>
            <person name="Gerardo N.M."/>
        </authorList>
    </citation>
    <scope>NUCLEOTIDE SEQUENCE [LARGE SCALE GENOMIC DNA]</scope>
</reference>
<feature type="compositionally biased region" description="Basic and acidic residues" evidence="1">
    <location>
        <begin position="479"/>
        <end position="489"/>
    </location>
</feature>
<gene>
    <name evidence="3" type="ORF">ESCO_000994</name>
</gene>
<comment type="caution">
    <text evidence="3">The sequence shown here is derived from an EMBL/GenBank/DDBJ whole genome shotgun (WGS) entry which is preliminary data.</text>
</comment>
<dbReference type="InterPro" id="IPR029071">
    <property type="entry name" value="Ubiquitin-like_domsf"/>
</dbReference>
<feature type="compositionally biased region" description="Gly residues" evidence="1">
    <location>
        <begin position="329"/>
        <end position="338"/>
    </location>
</feature>
<feature type="domain" description="Ubiquitin-like" evidence="2">
    <location>
        <begin position="510"/>
        <end position="582"/>
    </location>
</feature>
<accession>A0A0M8N283</accession>
<dbReference type="EMBL" id="LGSR01000020">
    <property type="protein sequence ID" value="KOS19084.1"/>
    <property type="molecule type" value="Genomic_DNA"/>
</dbReference>
<dbReference type="AlphaFoldDB" id="A0A0M8N283"/>